<evidence type="ECO:0000256" key="2">
    <source>
        <dbReference type="ARBA" id="ARBA00010663"/>
    </source>
</evidence>
<dbReference type="PANTHER" id="PTHR24247:SF191">
    <property type="entry name" value="MUSCARINIC ACETYLCHOLINE RECEPTOR, B-TYPE, ISOFORM A"/>
    <property type="match status" value="1"/>
</dbReference>
<evidence type="ECO:0000256" key="6">
    <source>
        <dbReference type="ARBA" id="ARBA00023040"/>
    </source>
</evidence>
<accession>A0ABY6K3V1</accession>
<feature type="transmembrane region" description="Helical" evidence="12">
    <location>
        <begin position="383"/>
        <end position="401"/>
    </location>
</feature>
<organism evidence="14 15">
    <name type="scientific">Cordylochernes scorpioides</name>
    <dbReference type="NCBI Taxonomy" id="51811"/>
    <lineage>
        <taxon>Eukaryota</taxon>
        <taxon>Metazoa</taxon>
        <taxon>Ecdysozoa</taxon>
        <taxon>Arthropoda</taxon>
        <taxon>Chelicerata</taxon>
        <taxon>Arachnida</taxon>
        <taxon>Pseudoscorpiones</taxon>
        <taxon>Cheliferoidea</taxon>
        <taxon>Chernetidae</taxon>
        <taxon>Cordylochernes</taxon>
    </lineage>
</organism>
<keyword evidence="5 12" id="KW-1133">Transmembrane helix</keyword>
<feature type="transmembrane region" description="Helical" evidence="12">
    <location>
        <begin position="75"/>
        <end position="98"/>
    </location>
</feature>
<dbReference type="EMBL" id="CP092864">
    <property type="protein sequence ID" value="UYV62465.1"/>
    <property type="molecule type" value="Genomic_DNA"/>
</dbReference>
<feature type="transmembrane region" description="Helical" evidence="12">
    <location>
        <begin position="155"/>
        <end position="177"/>
    </location>
</feature>
<dbReference type="InterPro" id="IPR000276">
    <property type="entry name" value="GPCR_Rhodpsn"/>
</dbReference>
<evidence type="ECO:0000256" key="9">
    <source>
        <dbReference type="ARBA" id="ARBA00023224"/>
    </source>
</evidence>
<protein>
    <submittedName>
        <fullName evidence="14">Gar-1</fullName>
    </submittedName>
</protein>
<reference evidence="14 15" key="1">
    <citation type="submission" date="2022-01" db="EMBL/GenBank/DDBJ databases">
        <title>A chromosomal length assembly of Cordylochernes scorpioides.</title>
        <authorList>
            <person name="Zeh D."/>
            <person name="Zeh J."/>
        </authorList>
    </citation>
    <scope>NUCLEOTIDE SEQUENCE [LARGE SCALE GENOMIC DNA]</scope>
    <source>
        <strain evidence="14">IN4F17</strain>
        <tissue evidence="14">Whole Body</tissue>
    </source>
</reference>
<evidence type="ECO:0000256" key="8">
    <source>
        <dbReference type="ARBA" id="ARBA00023170"/>
    </source>
</evidence>
<keyword evidence="9 10" id="KW-0807">Transducer</keyword>
<evidence type="ECO:0000256" key="3">
    <source>
        <dbReference type="ARBA" id="ARBA00022475"/>
    </source>
</evidence>
<evidence type="ECO:0000256" key="12">
    <source>
        <dbReference type="SAM" id="Phobius"/>
    </source>
</evidence>
<feature type="transmembrane region" description="Helical" evidence="12">
    <location>
        <begin position="113"/>
        <end position="134"/>
    </location>
</feature>
<evidence type="ECO:0000256" key="4">
    <source>
        <dbReference type="ARBA" id="ARBA00022692"/>
    </source>
</evidence>
<keyword evidence="3" id="KW-1003">Cell membrane</keyword>
<evidence type="ECO:0000313" key="15">
    <source>
        <dbReference type="Proteomes" id="UP001235939"/>
    </source>
</evidence>
<evidence type="ECO:0000256" key="1">
    <source>
        <dbReference type="ARBA" id="ARBA00004651"/>
    </source>
</evidence>
<dbReference type="Proteomes" id="UP001235939">
    <property type="component" value="Chromosome 02"/>
</dbReference>
<feature type="transmembrane region" description="Helical" evidence="12">
    <location>
        <begin position="421"/>
        <end position="444"/>
    </location>
</feature>
<evidence type="ECO:0000256" key="11">
    <source>
        <dbReference type="SAM" id="MobiDB-lite"/>
    </source>
</evidence>
<proteinExistence type="inferred from homology"/>
<feature type="compositionally biased region" description="Basic and acidic residues" evidence="11">
    <location>
        <begin position="269"/>
        <end position="292"/>
    </location>
</feature>
<feature type="region of interest" description="Disordered" evidence="11">
    <location>
        <begin position="261"/>
        <end position="358"/>
    </location>
</feature>
<keyword evidence="6 10" id="KW-0297">G-protein coupled receptor</keyword>
<dbReference type="PROSITE" id="PS00237">
    <property type="entry name" value="G_PROTEIN_RECEP_F1_1"/>
    <property type="match status" value="1"/>
</dbReference>
<dbReference type="Pfam" id="PF00001">
    <property type="entry name" value="7tm_1"/>
    <property type="match status" value="1"/>
</dbReference>
<dbReference type="SUPFAM" id="SSF81321">
    <property type="entry name" value="Family A G protein-coupled receptor-like"/>
    <property type="match status" value="1"/>
</dbReference>
<comment type="subcellular location">
    <subcellularLocation>
        <location evidence="1">Cell membrane</location>
        <topology evidence="1">Multi-pass membrane protein</topology>
    </subcellularLocation>
</comment>
<name>A0ABY6K3V1_9ARAC</name>
<keyword evidence="8 10" id="KW-0675">Receptor</keyword>
<sequence length="463" mass="51952">MYCDVCSQDMDFNLTEDVNATECADELCIPAPFSPWQTVTIAVLIGVCTLLTIGGNLLVLAAFALDHSIRQPSNYFIGSLALSDLLIGVISMPFYAVYVLEGVWRLGPVTCDLWLAIDHTACLVSIYTVLLITVDRFCSVKMAARYRSWRTERRVLGMLAITWLVPALIFFISVMGWEHFVGTRDLEPGECAVQFLKDPVFNTSLVLGYFYLTLIVLFVLYAGIYNTASAMHRKSQAKQRRLQTMVTLGGPEPARVVLSKTQSTLLSQDKPKPVEEQPKEDAEEKNNSDQDHSSSPMFESDEENPTAPRPPTPKKTKKSSKQNEPKSQPEPTAHASERPVPPKTLPLKGPVTTPDTPKALVKVDVEGNSRLCKSKSENRARKALRTISFILGAFVVCWTPYHVVVLVEGFCRHRAGCVNKHLFYFTYFLCYANSPINPFCYAMANQQFKKTFFRILRGDFHRA</sequence>
<evidence type="ECO:0000256" key="5">
    <source>
        <dbReference type="ARBA" id="ARBA00022989"/>
    </source>
</evidence>
<dbReference type="InterPro" id="IPR000995">
    <property type="entry name" value="Musac_Ach_rcpt"/>
</dbReference>
<gene>
    <name evidence="14" type="ORF">LAZ67_2000694</name>
</gene>
<dbReference type="PRINTS" id="PR00237">
    <property type="entry name" value="GPCRRHODOPSN"/>
</dbReference>
<keyword evidence="7 12" id="KW-0472">Membrane</keyword>
<feature type="transmembrane region" description="Helical" evidence="12">
    <location>
        <begin position="41"/>
        <end position="63"/>
    </location>
</feature>
<feature type="transmembrane region" description="Helical" evidence="12">
    <location>
        <begin position="209"/>
        <end position="231"/>
    </location>
</feature>
<dbReference type="Gene3D" id="1.20.1070.10">
    <property type="entry name" value="Rhodopsin 7-helix transmembrane proteins"/>
    <property type="match status" value="2"/>
</dbReference>
<evidence type="ECO:0000259" key="13">
    <source>
        <dbReference type="PROSITE" id="PS50262"/>
    </source>
</evidence>
<dbReference type="PRINTS" id="PR00243">
    <property type="entry name" value="MUSCARINICR"/>
</dbReference>
<keyword evidence="4 10" id="KW-0812">Transmembrane</keyword>
<keyword evidence="15" id="KW-1185">Reference proteome</keyword>
<comment type="similarity">
    <text evidence="2 10">Belongs to the G-protein coupled receptor 1 family.</text>
</comment>
<evidence type="ECO:0000256" key="10">
    <source>
        <dbReference type="RuleBase" id="RU000688"/>
    </source>
</evidence>
<evidence type="ECO:0000256" key="7">
    <source>
        <dbReference type="ARBA" id="ARBA00023136"/>
    </source>
</evidence>
<dbReference type="InterPro" id="IPR017452">
    <property type="entry name" value="GPCR_Rhodpsn_7TM"/>
</dbReference>
<feature type="domain" description="G-protein coupled receptors family 1 profile" evidence="13">
    <location>
        <begin position="55"/>
        <end position="441"/>
    </location>
</feature>
<dbReference type="PANTHER" id="PTHR24247">
    <property type="entry name" value="5-HYDROXYTRYPTAMINE RECEPTOR"/>
    <property type="match status" value="1"/>
</dbReference>
<evidence type="ECO:0000313" key="14">
    <source>
        <dbReference type="EMBL" id="UYV62465.1"/>
    </source>
</evidence>
<dbReference type="SMART" id="SM01381">
    <property type="entry name" value="7TM_GPCR_Srsx"/>
    <property type="match status" value="1"/>
</dbReference>
<dbReference type="CDD" id="cd15302">
    <property type="entry name" value="7tmA_mAChR_GAR-2-like"/>
    <property type="match status" value="1"/>
</dbReference>
<dbReference type="PROSITE" id="PS50262">
    <property type="entry name" value="G_PROTEIN_RECEP_F1_2"/>
    <property type="match status" value="1"/>
</dbReference>